<protein>
    <submittedName>
        <fullName evidence="1">Uncharacterized protein</fullName>
    </submittedName>
</protein>
<proteinExistence type="predicted"/>
<reference evidence="1 2" key="1">
    <citation type="journal article" date="2022" name="New Phytol.">
        <title>Ecological generalism drives hyperdiversity of secondary metabolite gene clusters in xylarialean endophytes.</title>
        <authorList>
            <person name="Franco M.E.E."/>
            <person name="Wisecaver J.H."/>
            <person name="Arnold A.E."/>
            <person name="Ju Y.M."/>
            <person name="Slot J.C."/>
            <person name="Ahrendt S."/>
            <person name="Moore L.P."/>
            <person name="Eastman K.E."/>
            <person name="Scott K."/>
            <person name="Konkel Z."/>
            <person name="Mondo S.J."/>
            <person name="Kuo A."/>
            <person name="Hayes R.D."/>
            <person name="Haridas S."/>
            <person name="Andreopoulos B."/>
            <person name="Riley R."/>
            <person name="LaButti K."/>
            <person name="Pangilinan J."/>
            <person name="Lipzen A."/>
            <person name="Amirebrahimi M."/>
            <person name="Yan J."/>
            <person name="Adam C."/>
            <person name="Keymanesh K."/>
            <person name="Ng V."/>
            <person name="Louie K."/>
            <person name="Northen T."/>
            <person name="Drula E."/>
            <person name="Henrissat B."/>
            <person name="Hsieh H.M."/>
            <person name="Youens-Clark K."/>
            <person name="Lutzoni F."/>
            <person name="Miadlikowska J."/>
            <person name="Eastwood D.C."/>
            <person name="Hamelin R.C."/>
            <person name="Grigoriev I.V."/>
            <person name="U'Ren J.M."/>
        </authorList>
    </citation>
    <scope>NUCLEOTIDE SEQUENCE [LARGE SCALE GENOMIC DNA]</scope>
    <source>
        <strain evidence="1 2">ER1909</strain>
    </source>
</reference>
<evidence type="ECO:0000313" key="2">
    <source>
        <dbReference type="Proteomes" id="UP001497680"/>
    </source>
</evidence>
<organism evidence="1 2">
    <name type="scientific">Hypoxylon rubiginosum</name>
    <dbReference type="NCBI Taxonomy" id="110542"/>
    <lineage>
        <taxon>Eukaryota</taxon>
        <taxon>Fungi</taxon>
        <taxon>Dikarya</taxon>
        <taxon>Ascomycota</taxon>
        <taxon>Pezizomycotina</taxon>
        <taxon>Sordariomycetes</taxon>
        <taxon>Xylariomycetidae</taxon>
        <taxon>Xylariales</taxon>
        <taxon>Hypoxylaceae</taxon>
        <taxon>Hypoxylon</taxon>
    </lineage>
</organism>
<comment type="caution">
    <text evidence="1">The sequence shown here is derived from an EMBL/GenBank/DDBJ whole genome shotgun (WGS) entry which is preliminary data.</text>
</comment>
<name>A0ACC0CMR7_9PEZI</name>
<keyword evidence="2" id="KW-1185">Reference proteome</keyword>
<evidence type="ECO:0000313" key="1">
    <source>
        <dbReference type="EMBL" id="KAI6081721.1"/>
    </source>
</evidence>
<accession>A0ACC0CMR7</accession>
<sequence>MDLLITDIQEREPTAPKAPSFPQLKSTSTGFPEHKKRTRVSAFKQKRQNIDLEKSWPKIPTPSSNKPSTTSSPDAQQPTTKNGDASSDERQNIDRENNEKLANMSQEEIEEAQHELLGGLDPSILQMLLKRANLDEPSGPSPFDQPESTSQETAAETKPTQEPPEIRIENTSAQPSSSTSDNQIPDQKQGSTEPNQSKRVRWAATVEDAKENEEETKPITKTETAAPTPAHTHTHTHDDPNDDTAPSAPPSNFIVNPNAIEPGPKPHWPAQPQPDDLDPADPDFLEKLHTKYFPSLPADPSKLAWMAPIPTANSTADLDSPYHPHQSSFTLSALRFDFRGVLLPPRIARAVPSTRGLHHHGEAPEAAGYTVKELARLCRSAVPGQRCVAYQTVGRILYRLGRGDFGGIGDDMAVGIWQQMEEGNVMRSLSDEAGVEEGRGHRSARAFAIEAIWLYEKGGWKNKLKKARSTDLR</sequence>
<gene>
    <name evidence="1" type="ORF">F4821DRAFT_18921</name>
</gene>
<dbReference type="EMBL" id="MU394388">
    <property type="protein sequence ID" value="KAI6081721.1"/>
    <property type="molecule type" value="Genomic_DNA"/>
</dbReference>
<dbReference type="Proteomes" id="UP001497680">
    <property type="component" value="Unassembled WGS sequence"/>
</dbReference>